<protein>
    <recommendedName>
        <fullName evidence="4">Kinesin-like protein</fullName>
    </recommendedName>
</protein>
<feature type="coiled-coil region" evidence="5">
    <location>
        <begin position="588"/>
        <end position="685"/>
    </location>
</feature>
<sequence length="932" mass="103737">MADTVDRHPSPECYQKPTDCNVQVIVRIRPPLRSGIRLCVSQTPGHAQVQLSSAKDPSGDPRLFAFDTVVGIGSSQADLYRPLSHVVDGFVEGYNATVFAYGQTGSGKTWSMGSSNTPDTPEHDIGIIPRVTTHIFQKLALRKQVDPKVEFILKVSFIEIYQEQLRDLLVPEVDPRDIFVREDRNGIITLQNVHEEVVKSPEDMLSCLEAGVIERTTAETKMHQDSSRSHAIFTVTLQERIDSSYVTGTDIGDDGETPAPYNVVLRCSKLHLVDLAGSERVKRTGAEGVRLKESVAINTGLLALGNVISALASDLTGGNKSINDKHVPYRDSKLTRLLQDSLGGNAQTVMIACISPTDDNYDETLNTLKYAHRAKKIQNKPVINTVNHTAARLASQQQRIDFLQDRLKRLEEDEVRRLSAPPPPETVASSLAKVAPSPSPLLNPVFAHTGDSIAELSALQPHVQKPLLPTSGSMEDGLWMELRARTIRGTNAIQALKVANSEKFCTYCYNDTQICSNTLNSIDEFLINGGLSRRTPTSRVPSSSNLSNPANQSDEEQQLAHDLAAAVRSKGEIARELTRVNKDVERARHQHAEQIYKLEKDLDAAQLEISRLRYEARDRDLAKEKMKEDYERKVRLVEGQLSKLKARQKEFDRVSRDNDQNDRRMTDLQSDMDKLKEQLAVFKKKQKDDAEKLTELDLRRSKEVAAYVKQHEDDGKKIRSLEAQIEMLRKKLDRCRTDEVASRSKSRSESGKRKSVSGVGNEAEMTTSDSTCTEAVTMTQEGAAMFDTMIKMAGADDHAVEILTRLKYSSIQEARIVAASLLRDVVEMRRREVEVAQQAPPMLSLQNTVTSIDCQIQTDTTNEKDLQVENTAMKVRLKEVTAANQRLGKALERQKERALMVKEALTAQRKLAPELAVALSGLSVKHIPATGA</sequence>
<keyword evidence="4" id="KW-0493">Microtubule</keyword>
<keyword evidence="5" id="KW-0175">Coiled coil</keyword>
<dbReference type="GO" id="GO:0007052">
    <property type="term" value="P:mitotic spindle organization"/>
    <property type="evidence" value="ECO:0007669"/>
    <property type="project" value="TreeGrafter"/>
</dbReference>
<evidence type="ECO:0000256" key="1">
    <source>
        <dbReference type="ARBA" id="ARBA00022741"/>
    </source>
</evidence>
<proteinExistence type="inferred from homology"/>
<dbReference type="SUPFAM" id="SSF52540">
    <property type="entry name" value="P-loop containing nucleoside triphosphate hydrolases"/>
    <property type="match status" value="1"/>
</dbReference>
<name>A0A507D8A2_9FUNG</name>
<evidence type="ECO:0000256" key="4">
    <source>
        <dbReference type="RuleBase" id="RU000394"/>
    </source>
</evidence>
<keyword evidence="2 3" id="KW-0067">ATP-binding</keyword>
<dbReference type="AlphaFoldDB" id="A0A507D8A2"/>
<dbReference type="Pfam" id="PF00225">
    <property type="entry name" value="Kinesin"/>
    <property type="match status" value="1"/>
</dbReference>
<dbReference type="InterPro" id="IPR036961">
    <property type="entry name" value="Kinesin_motor_dom_sf"/>
</dbReference>
<dbReference type="InterPro" id="IPR001752">
    <property type="entry name" value="Kinesin_motor_dom"/>
</dbReference>
<dbReference type="InterPro" id="IPR019821">
    <property type="entry name" value="Kinesin_motor_CS"/>
</dbReference>
<feature type="compositionally biased region" description="Low complexity" evidence="6">
    <location>
        <begin position="533"/>
        <end position="544"/>
    </location>
</feature>
<dbReference type="PROSITE" id="PS00411">
    <property type="entry name" value="KINESIN_MOTOR_1"/>
    <property type="match status" value="1"/>
</dbReference>
<evidence type="ECO:0000256" key="2">
    <source>
        <dbReference type="ARBA" id="ARBA00022840"/>
    </source>
</evidence>
<dbReference type="GO" id="GO:0051231">
    <property type="term" value="P:spindle elongation"/>
    <property type="evidence" value="ECO:0007669"/>
    <property type="project" value="TreeGrafter"/>
</dbReference>
<dbReference type="GO" id="GO:0005875">
    <property type="term" value="C:microtubule associated complex"/>
    <property type="evidence" value="ECO:0007669"/>
    <property type="project" value="TreeGrafter"/>
</dbReference>
<evidence type="ECO:0000256" key="5">
    <source>
        <dbReference type="SAM" id="Coils"/>
    </source>
</evidence>
<feature type="region of interest" description="Disordered" evidence="6">
    <location>
        <begin position="736"/>
        <end position="770"/>
    </location>
</feature>
<dbReference type="OrthoDB" id="3176171at2759"/>
<dbReference type="PRINTS" id="PR00380">
    <property type="entry name" value="KINESINHEAVY"/>
</dbReference>
<dbReference type="PANTHER" id="PTHR47969">
    <property type="entry name" value="CHROMOSOME-ASSOCIATED KINESIN KIF4A-RELATED"/>
    <property type="match status" value="1"/>
</dbReference>
<dbReference type="InterPro" id="IPR027640">
    <property type="entry name" value="Kinesin-like_fam"/>
</dbReference>
<dbReference type="Gene3D" id="3.40.850.10">
    <property type="entry name" value="Kinesin motor domain"/>
    <property type="match status" value="1"/>
</dbReference>
<evidence type="ECO:0000313" key="9">
    <source>
        <dbReference type="Proteomes" id="UP000320475"/>
    </source>
</evidence>
<dbReference type="InterPro" id="IPR027417">
    <property type="entry name" value="P-loop_NTPase"/>
</dbReference>
<dbReference type="GO" id="GO:0005874">
    <property type="term" value="C:microtubule"/>
    <property type="evidence" value="ECO:0007669"/>
    <property type="project" value="UniProtKB-KW"/>
</dbReference>
<keyword evidence="1 3" id="KW-0547">Nucleotide-binding</keyword>
<dbReference type="VEuPathDB" id="FungiDB:SeMB42_g04027"/>
<organism evidence="8 9">
    <name type="scientific">Synchytrium endobioticum</name>
    <dbReference type="NCBI Taxonomy" id="286115"/>
    <lineage>
        <taxon>Eukaryota</taxon>
        <taxon>Fungi</taxon>
        <taxon>Fungi incertae sedis</taxon>
        <taxon>Chytridiomycota</taxon>
        <taxon>Chytridiomycota incertae sedis</taxon>
        <taxon>Chytridiomycetes</taxon>
        <taxon>Synchytriales</taxon>
        <taxon>Synchytriaceae</taxon>
        <taxon>Synchytrium</taxon>
    </lineage>
</organism>
<reference evidence="8 9" key="1">
    <citation type="journal article" date="2019" name="Sci. Rep.">
        <title>Comparative genomics of chytrid fungi reveal insights into the obligate biotrophic and pathogenic lifestyle of Synchytrium endobioticum.</title>
        <authorList>
            <person name="van de Vossenberg B.T.L.H."/>
            <person name="Warris S."/>
            <person name="Nguyen H.D.T."/>
            <person name="van Gent-Pelzer M.P.E."/>
            <person name="Joly D.L."/>
            <person name="van de Geest H.C."/>
            <person name="Bonants P.J.M."/>
            <person name="Smith D.S."/>
            <person name="Levesque C.A."/>
            <person name="van der Lee T.A.J."/>
        </authorList>
    </citation>
    <scope>NUCLEOTIDE SEQUENCE [LARGE SCALE GENOMIC DNA]</scope>
    <source>
        <strain evidence="8 9">LEV6574</strain>
    </source>
</reference>
<evidence type="ECO:0000256" key="3">
    <source>
        <dbReference type="PROSITE-ProRule" id="PRU00283"/>
    </source>
</evidence>
<dbReference type="EMBL" id="QEAM01000071">
    <property type="protein sequence ID" value="TPX47704.1"/>
    <property type="molecule type" value="Genomic_DNA"/>
</dbReference>
<dbReference type="Pfam" id="PF25764">
    <property type="entry name" value="KIF21A_4th"/>
    <property type="match status" value="1"/>
</dbReference>
<dbReference type="GO" id="GO:0005524">
    <property type="term" value="F:ATP binding"/>
    <property type="evidence" value="ECO:0007669"/>
    <property type="project" value="UniProtKB-UniRule"/>
</dbReference>
<comment type="caution">
    <text evidence="8">The sequence shown here is derived from an EMBL/GenBank/DDBJ whole genome shotgun (WGS) entry which is preliminary data.</text>
</comment>
<evidence type="ECO:0000259" key="7">
    <source>
        <dbReference type="PROSITE" id="PS50067"/>
    </source>
</evidence>
<feature type="region of interest" description="Disordered" evidence="6">
    <location>
        <begin position="533"/>
        <end position="556"/>
    </location>
</feature>
<keyword evidence="3 4" id="KW-0505">Motor protein</keyword>
<dbReference type="GO" id="GO:0008017">
    <property type="term" value="F:microtubule binding"/>
    <property type="evidence" value="ECO:0007669"/>
    <property type="project" value="InterPro"/>
</dbReference>
<dbReference type="Proteomes" id="UP000320475">
    <property type="component" value="Unassembled WGS sequence"/>
</dbReference>
<dbReference type="PANTHER" id="PTHR47969:SF29">
    <property type="entry name" value="KINESIN-LIKE PROTEIN"/>
    <property type="match status" value="1"/>
</dbReference>
<gene>
    <name evidence="8" type="ORF">SeLEV6574_g02502</name>
</gene>
<feature type="domain" description="Kinesin motor" evidence="7">
    <location>
        <begin position="21"/>
        <end position="377"/>
    </location>
</feature>
<accession>A0A507D8A2</accession>
<feature type="compositionally biased region" description="Basic and acidic residues" evidence="6">
    <location>
        <begin position="736"/>
        <end position="752"/>
    </location>
</feature>
<evidence type="ECO:0000256" key="6">
    <source>
        <dbReference type="SAM" id="MobiDB-lite"/>
    </source>
</evidence>
<dbReference type="GO" id="GO:0003777">
    <property type="term" value="F:microtubule motor activity"/>
    <property type="evidence" value="ECO:0007669"/>
    <property type="project" value="InterPro"/>
</dbReference>
<dbReference type="SMART" id="SM00129">
    <property type="entry name" value="KISc"/>
    <property type="match status" value="1"/>
</dbReference>
<dbReference type="GO" id="GO:0007018">
    <property type="term" value="P:microtubule-based movement"/>
    <property type="evidence" value="ECO:0007669"/>
    <property type="project" value="InterPro"/>
</dbReference>
<dbReference type="PROSITE" id="PS50067">
    <property type="entry name" value="KINESIN_MOTOR_2"/>
    <property type="match status" value="1"/>
</dbReference>
<comment type="similarity">
    <text evidence="3 4">Belongs to the TRAFAC class myosin-kinesin ATPase superfamily. Kinesin family.</text>
</comment>
<feature type="binding site" evidence="3">
    <location>
        <begin position="102"/>
        <end position="109"/>
    </location>
    <ligand>
        <name>ATP</name>
        <dbReference type="ChEBI" id="CHEBI:30616"/>
    </ligand>
</feature>
<evidence type="ECO:0000313" key="8">
    <source>
        <dbReference type="EMBL" id="TPX47704.1"/>
    </source>
</evidence>